<dbReference type="RefSeq" id="WP_066817969.1">
    <property type="nucleotide sequence ID" value="NZ_CP012661.1"/>
</dbReference>
<dbReference type="GO" id="GO:0022857">
    <property type="term" value="F:transmembrane transporter activity"/>
    <property type="evidence" value="ECO:0007669"/>
    <property type="project" value="TreeGrafter"/>
</dbReference>
<dbReference type="Pfam" id="PF00005">
    <property type="entry name" value="ABC_tran"/>
    <property type="match status" value="1"/>
</dbReference>
<dbReference type="SMART" id="SM00382">
    <property type="entry name" value="AAA"/>
    <property type="match status" value="1"/>
</dbReference>
<dbReference type="PATRIC" id="fig|1335048.3.peg.4958"/>
<dbReference type="CDD" id="cd03255">
    <property type="entry name" value="ABC_MJ0796_LolCDE_FtsE"/>
    <property type="match status" value="1"/>
</dbReference>
<dbReference type="KEGG" id="daa:AKL17_4777"/>
<evidence type="ECO:0000313" key="6">
    <source>
        <dbReference type="Proteomes" id="UP000076128"/>
    </source>
</evidence>
<keyword evidence="1" id="KW-0813">Transport</keyword>
<evidence type="ECO:0000259" key="4">
    <source>
        <dbReference type="PROSITE" id="PS50893"/>
    </source>
</evidence>
<keyword evidence="3" id="KW-0067">ATP-binding</keyword>
<dbReference type="STRING" id="1335048.AKL17_4777"/>
<proteinExistence type="predicted"/>
<dbReference type="AlphaFoldDB" id="A0A159Z8W0"/>
<dbReference type="InterPro" id="IPR017871">
    <property type="entry name" value="ABC_transporter-like_CS"/>
</dbReference>
<dbReference type="PANTHER" id="PTHR24220">
    <property type="entry name" value="IMPORT ATP-BINDING PROTEIN"/>
    <property type="match status" value="1"/>
</dbReference>
<dbReference type="PANTHER" id="PTHR24220:SF659">
    <property type="entry name" value="TRANSPORTER, PUTATIVE-RELATED"/>
    <property type="match status" value="1"/>
</dbReference>
<evidence type="ECO:0000256" key="2">
    <source>
        <dbReference type="ARBA" id="ARBA00022741"/>
    </source>
</evidence>
<evidence type="ECO:0000313" key="5">
    <source>
        <dbReference type="EMBL" id="AMY71987.1"/>
    </source>
</evidence>
<dbReference type="GO" id="GO:0005886">
    <property type="term" value="C:plasma membrane"/>
    <property type="evidence" value="ECO:0007669"/>
    <property type="project" value="TreeGrafter"/>
</dbReference>
<dbReference type="InterPro" id="IPR027417">
    <property type="entry name" value="P-loop_NTPase"/>
</dbReference>
<dbReference type="InterPro" id="IPR003593">
    <property type="entry name" value="AAA+_ATPase"/>
</dbReference>
<gene>
    <name evidence="5" type="ORF">AKL17_4777</name>
</gene>
<name>A0A159Z8W0_9RHOB</name>
<organism evidence="5 6">
    <name type="scientific">Frigidibacter mobilis</name>
    <dbReference type="NCBI Taxonomy" id="1335048"/>
    <lineage>
        <taxon>Bacteria</taxon>
        <taxon>Pseudomonadati</taxon>
        <taxon>Pseudomonadota</taxon>
        <taxon>Alphaproteobacteria</taxon>
        <taxon>Rhodobacterales</taxon>
        <taxon>Paracoccaceae</taxon>
        <taxon>Frigidibacter</taxon>
    </lineage>
</organism>
<dbReference type="InterPro" id="IPR003439">
    <property type="entry name" value="ABC_transporter-like_ATP-bd"/>
</dbReference>
<sequence length="239" mass="24663">MRDTRGEAGEVVLALEDARLTLAGNAGPVEVLRGITLQVKRGESLALVGPSGSGKSSLLMLMGGLERATGGRVQALGHDLSAMGEDQLARFRRGNMGIVFQSFHLVPTMTALENVALPLELAGVPDAFARAEAELGAVGLGARLGHYPAQMSGGEQQRVALARAAAPRPAILLADEPTGNLDAANGAAIMDLLFGLRDRHGATLVLVTHAPELAARCDRVVRLADGAVAGEDLRAGAQA</sequence>
<keyword evidence="6" id="KW-1185">Reference proteome</keyword>
<dbReference type="PROSITE" id="PS00211">
    <property type="entry name" value="ABC_TRANSPORTER_1"/>
    <property type="match status" value="1"/>
</dbReference>
<dbReference type="GO" id="GO:0005524">
    <property type="term" value="F:ATP binding"/>
    <property type="evidence" value="ECO:0007669"/>
    <property type="project" value="UniProtKB-KW"/>
</dbReference>
<evidence type="ECO:0000256" key="1">
    <source>
        <dbReference type="ARBA" id="ARBA00022448"/>
    </source>
</evidence>
<dbReference type="Proteomes" id="UP000076128">
    <property type="component" value="Chromosome"/>
</dbReference>
<dbReference type="Gene3D" id="3.40.50.300">
    <property type="entry name" value="P-loop containing nucleotide triphosphate hydrolases"/>
    <property type="match status" value="1"/>
</dbReference>
<accession>A0A159Z8W0</accession>
<reference evidence="5 6" key="1">
    <citation type="submission" date="2015-09" db="EMBL/GenBank/DDBJ databases">
        <title>Complete genome sequence of Defluviimonas alba cai42t isolated from an oilfield in Xinjiang.</title>
        <authorList>
            <person name="Geng S."/>
            <person name="Pan X."/>
            <person name="Wu X."/>
        </authorList>
    </citation>
    <scope>NUCLEOTIDE SEQUENCE [LARGE SCALE GENOMIC DNA]</scope>
    <source>
        <strain evidence="6">cai42</strain>
    </source>
</reference>
<dbReference type="OrthoDB" id="9786950at2"/>
<feature type="domain" description="ABC transporter" evidence="4">
    <location>
        <begin position="13"/>
        <end position="239"/>
    </location>
</feature>
<dbReference type="InterPro" id="IPR017911">
    <property type="entry name" value="MacB-like_ATP-bd"/>
</dbReference>
<dbReference type="PROSITE" id="PS50893">
    <property type="entry name" value="ABC_TRANSPORTER_2"/>
    <property type="match status" value="1"/>
</dbReference>
<evidence type="ECO:0000256" key="3">
    <source>
        <dbReference type="ARBA" id="ARBA00022840"/>
    </source>
</evidence>
<dbReference type="EMBL" id="CP012661">
    <property type="protein sequence ID" value="AMY71987.1"/>
    <property type="molecule type" value="Genomic_DNA"/>
</dbReference>
<dbReference type="InterPro" id="IPR015854">
    <property type="entry name" value="ABC_transpr_LolD-like"/>
</dbReference>
<dbReference type="SUPFAM" id="SSF52540">
    <property type="entry name" value="P-loop containing nucleoside triphosphate hydrolases"/>
    <property type="match status" value="1"/>
</dbReference>
<protein>
    <submittedName>
        <fullName evidence="5">ABC transporter-related</fullName>
    </submittedName>
</protein>
<dbReference type="GO" id="GO:0016887">
    <property type="term" value="F:ATP hydrolysis activity"/>
    <property type="evidence" value="ECO:0007669"/>
    <property type="project" value="InterPro"/>
</dbReference>
<keyword evidence="2" id="KW-0547">Nucleotide-binding</keyword>